<organism evidence="7 8">
    <name type="scientific">Flammeovirga aprica JL-4</name>
    <dbReference type="NCBI Taxonomy" id="694437"/>
    <lineage>
        <taxon>Bacteria</taxon>
        <taxon>Pseudomonadati</taxon>
        <taxon>Bacteroidota</taxon>
        <taxon>Cytophagia</taxon>
        <taxon>Cytophagales</taxon>
        <taxon>Flammeovirgaceae</taxon>
        <taxon>Flammeovirga</taxon>
    </lineage>
</organism>
<dbReference type="SUPFAM" id="SSF46458">
    <property type="entry name" value="Globin-like"/>
    <property type="match status" value="1"/>
</dbReference>
<evidence type="ECO:0000313" key="8">
    <source>
        <dbReference type="Proteomes" id="UP000576082"/>
    </source>
</evidence>
<keyword evidence="7" id="KW-0675">Receptor</keyword>
<dbReference type="GO" id="GO:0046210">
    <property type="term" value="P:nitric oxide catabolic process"/>
    <property type="evidence" value="ECO:0007669"/>
    <property type="project" value="TreeGrafter"/>
</dbReference>
<dbReference type="EMBL" id="JABANE010000011">
    <property type="protein sequence ID" value="NME67471.1"/>
    <property type="molecule type" value="Genomic_DNA"/>
</dbReference>
<accession>A0A7X9RSS6</accession>
<dbReference type="Pfam" id="PF00042">
    <property type="entry name" value="Globin"/>
    <property type="match status" value="1"/>
</dbReference>
<evidence type="ECO:0000256" key="2">
    <source>
        <dbReference type="ARBA" id="ARBA00022621"/>
    </source>
</evidence>
<keyword evidence="8" id="KW-1185">Reference proteome</keyword>
<dbReference type="Gene3D" id="1.10.490.10">
    <property type="entry name" value="Globins"/>
    <property type="match status" value="1"/>
</dbReference>
<evidence type="ECO:0000256" key="3">
    <source>
        <dbReference type="ARBA" id="ARBA00022723"/>
    </source>
</evidence>
<dbReference type="AlphaFoldDB" id="A0A7X9RSS6"/>
<dbReference type="GO" id="GO:0020037">
    <property type="term" value="F:heme binding"/>
    <property type="evidence" value="ECO:0007669"/>
    <property type="project" value="InterPro"/>
</dbReference>
<evidence type="ECO:0000259" key="6">
    <source>
        <dbReference type="PROSITE" id="PS01033"/>
    </source>
</evidence>
<feature type="domain" description="Globin" evidence="6">
    <location>
        <begin position="18"/>
        <end position="152"/>
    </location>
</feature>
<dbReference type="RefSeq" id="WP_169655808.1">
    <property type="nucleotide sequence ID" value="NZ_JABANE010000011.1"/>
</dbReference>
<dbReference type="GO" id="GO:0071500">
    <property type="term" value="P:cellular response to nitrosative stress"/>
    <property type="evidence" value="ECO:0007669"/>
    <property type="project" value="TreeGrafter"/>
</dbReference>
<dbReference type="PROSITE" id="PS01033">
    <property type="entry name" value="GLOBIN"/>
    <property type="match status" value="1"/>
</dbReference>
<dbReference type="InterPro" id="IPR009050">
    <property type="entry name" value="Globin-like_sf"/>
</dbReference>
<keyword evidence="1 5" id="KW-0349">Heme</keyword>
<comment type="caution">
    <text evidence="7">The sequence shown here is derived from an EMBL/GenBank/DDBJ whole genome shotgun (WGS) entry which is preliminary data.</text>
</comment>
<dbReference type="InterPro" id="IPR000971">
    <property type="entry name" value="Globin"/>
</dbReference>
<dbReference type="PANTHER" id="PTHR43396:SF3">
    <property type="entry name" value="FLAVOHEMOPROTEIN"/>
    <property type="match status" value="1"/>
</dbReference>
<dbReference type="PANTHER" id="PTHR43396">
    <property type="entry name" value="FLAVOHEMOPROTEIN"/>
    <property type="match status" value="1"/>
</dbReference>
<evidence type="ECO:0000256" key="1">
    <source>
        <dbReference type="ARBA" id="ARBA00022617"/>
    </source>
</evidence>
<evidence type="ECO:0000256" key="4">
    <source>
        <dbReference type="ARBA" id="ARBA00023004"/>
    </source>
</evidence>
<comment type="similarity">
    <text evidence="5">Belongs to the globin family.</text>
</comment>
<name>A0A7X9RSS6_9BACT</name>
<dbReference type="GO" id="GO:0008941">
    <property type="term" value="F:nitric oxide dioxygenase NAD(P)H activity"/>
    <property type="evidence" value="ECO:0007669"/>
    <property type="project" value="TreeGrafter"/>
</dbReference>
<keyword evidence="3" id="KW-0479">Metal-binding</keyword>
<proteinExistence type="inferred from homology"/>
<protein>
    <submittedName>
        <fullName evidence="7">Hemin receptor</fullName>
    </submittedName>
</protein>
<evidence type="ECO:0000256" key="5">
    <source>
        <dbReference type="RuleBase" id="RU000356"/>
    </source>
</evidence>
<keyword evidence="2 5" id="KW-0561">Oxygen transport</keyword>
<dbReference type="GO" id="GO:0071949">
    <property type="term" value="F:FAD binding"/>
    <property type="evidence" value="ECO:0007669"/>
    <property type="project" value="TreeGrafter"/>
</dbReference>
<gene>
    <name evidence="7" type="ORF">HHU12_05790</name>
</gene>
<reference evidence="7 8" key="1">
    <citation type="submission" date="2020-04" db="EMBL/GenBank/DDBJ databases">
        <title>Flammeovirga sp. SR4, a novel species isolated from seawater.</title>
        <authorList>
            <person name="Wang X."/>
        </authorList>
    </citation>
    <scope>NUCLEOTIDE SEQUENCE [LARGE SCALE GENOMIC DNA]</scope>
    <source>
        <strain evidence="7 8">ATCC 23126</strain>
    </source>
</reference>
<evidence type="ECO:0000313" key="7">
    <source>
        <dbReference type="EMBL" id="NME67471.1"/>
    </source>
</evidence>
<dbReference type="InterPro" id="IPR012292">
    <property type="entry name" value="Globin/Proto"/>
</dbReference>
<sequence>MGFISSLLGKKKKSPKDLISDRQIELVQHSFTLITPHRKQFSDLFFAKLFQVDPVLESSLKLDPSDQERKMIPMLSAVVNGLVDIELIIPILHDFGRTHAEYNVEDTHYEAVKQALLYALETVLEQEWTSEISIAWNTCYTVIIDIMKEAATSINQMD</sequence>
<dbReference type="GO" id="GO:0005344">
    <property type="term" value="F:oxygen carrier activity"/>
    <property type="evidence" value="ECO:0007669"/>
    <property type="project" value="UniProtKB-KW"/>
</dbReference>
<keyword evidence="5" id="KW-0813">Transport</keyword>
<dbReference type="GO" id="GO:0046872">
    <property type="term" value="F:metal ion binding"/>
    <property type="evidence" value="ECO:0007669"/>
    <property type="project" value="UniProtKB-KW"/>
</dbReference>
<dbReference type="Proteomes" id="UP000576082">
    <property type="component" value="Unassembled WGS sequence"/>
</dbReference>
<keyword evidence="4" id="KW-0408">Iron</keyword>
<dbReference type="GO" id="GO:0019825">
    <property type="term" value="F:oxygen binding"/>
    <property type="evidence" value="ECO:0007669"/>
    <property type="project" value="InterPro"/>
</dbReference>